<dbReference type="NCBIfam" id="TIGR03083">
    <property type="entry name" value="maleylpyruvate isomerase family mycothiol-dependent enzyme"/>
    <property type="match status" value="1"/>
</dbReference>
<dbReference type="OrthoDB" id="5185819at2"/>
<protein>
    <submittedName>
        <fullName evidence="2">TIGR03086 family protein</fullName>
    </submittedName>
</protein>
<dbReference type="InterPro" id="IPR034660">
    <property type="entry name" value="DinB/YfiT-like"/>
</dbReference>
<dbReference type="Pfam" id="PF11716">
    <property type="entry name" value="MDMPI_N"/>
    <property type="match status" value="1"/>
</dbReference>
<reference evidence="2 3" key="1">
    <citation type="submission" date="2016-10" db="EMBL/GenBank/DDBJ databases">
        <authorList>
            <person name="de Groot N.N."/>
        </authorList>
    </citation>
    <scope>NUCLEOTIDE SEQUENCE [LARGE SCALE GENOMIC DNA]</scope>
    <source>
        <strain evidence="2 3">CGMCC 4.6858</strain>
    </source>
</reference>
<dbReference type="Gene3D" id="1.20.120.450">
    <property type="entry name" value="dinb family like domain"/>
    <property type="match status" value="1"/>
</dbReference>
<dbReference type="AlphaFoldDB" id="A0A1G6ZB92"/>
<feature type="domain" description="Mycothiol-dependent maleylpyruvate isomerase metal-binding" evidence="1">
    <location>
        <begin position="21"/>
        <end position="117"/>
    </location>
</feature>
<dbReference type="EMBL" id="FMZM01000013">
    <property type="protein sequence ID" value="SDD99771.1"/>
    <property type="molecule type" value="Genomic_DNA"/>
</dbReference>
<dbReference type="RefSeq" id="WP_090860284.1">
    <property type="nucleotide sequence ID" value="NZ_FMZM01000013.1"/>
</dbReference>
<evidence type="ECO:0000313" key="2">
    <source>
        <dbReference type="EMBL" id="SDD99771.1"/>
    </source>
</evidence>
<accession>A0A1G6ZB92</accession>
<dbReference type="Proteomes" id="UP000199034">
    <property type="component" value="Unassembled WGS sequence"/>
</dbReference>
<evidence type="ECO:0000313" key="3">
    <source>
        <dbReference type="Proteomes" id="UP000199034"/>
    </source>
</evidence>
<name>A0A1G6ZB92_9ACTN</name>
<evidence type="ECO:0000259" key="1">
    <source>
        <dbReference type="Pfam" id="PF11716"/>
    </source>
</evidence>
<sequence length="180" mass="19154">MTPLDDFLTHAGPFSDVVAAGGDWSAPSPCAGWSARDVLDHVVDTEREFFERHEAGLGPRPDGEPATVWATHLDAVRAAATPELLAREYDSVFGRTTVAATLASFYGFDLVVHRWDLARGLGGDTTFTEPELDLIEAALPGFGEHLYADGVCAAAVPVPEDASRQVRLLGTMGRDATSTG</sequence>
<dbReference type="InterPro" id="IPR024344">
    <property type="entry name" value="MDMPI_metal-binding"/>
</dbReference>
<gene>
    <name evidence="2" type="ORF">SAMN05421872_11374</name>
</gene>
<proteinExistence type="predicted"/>
<dbReference type="STRING" id="1045774.SAMN05421872_11374"/>
<dbReference type="GO" id="GO:0046872">
    <property type="term" value="F:metal ion binding"/>
    <property type="evidence" value="ECO:0007669"/>
    <property type="project" value="InterPro"/>
</dbReference>
<keyword evidence="3" id="KW-1185">Reference proteome</keyword>
<dbReference type="SUPFAM" id="SSF109854">
    <property type="entry name" value="DinB/YfiT-like putative metalloenzymes"/>
    <property type="match status" value="1"/>
</dbReference>
<organism evidence="2 3">
    <name type="scientific">Nocardioides lianchengensis</name>
    <dbReference type="NCBI Taxonomy" id="1045774"/>
    <lineage>
        <taxon>Bacteria</taxon>
        <taxon>Bacillati</taxon>
        <taxon>Actinomycetota</taxon>
        <taxon>Actinomycetes</taxon>
        <taxon>Propionibacteriales</taxon>
        <taxon>Nocardioidaceae</taxon>
        <taxon>Nocardioides</taxon>
    </lineage>
</organism>
<dbReference type="InterPro" id="IPR017517">
    <property type="entry name" value="Maleyloyr_isom"/>
</dbReference>